<dbReference type="InterPro" id="IPR002725">
    <property type="entry name" value="YgjP-like_metallopeptidase"/>
</dbReference>
<dbReference type="STRING" id="675864.SAMN04489747_2679"/>
<feature type="region of interest" description="Disordered" evidence="1">
    <location>
        <begin position="1"/>
        <end position="22"/>
    </location>
</feature>
<evidence type="ECO:0000313" key="4">
    <source>
        <dbReference type="Proteomes" id="UP000198546"/>
    </source>
</evidence>
<feature type="domain" description="YgjP-like metallopeptidase" evidence="2">
    <location>
        <begin position="95"/>
        <end position="176"/>
    </location>
</feature>
<protein>
    <recommendedName>
        <fullName evidence="2">YgjP-like metallopeptidase domain-containing protein</fullName>
    </recommendedName>
</protein>
<accession>A0A1G7ANH5</accession>
<dbReference type="CDD" id="cd07344">
    <property type="entry name" value="M48_yhfN_like"/>
    <property type="match status" value="1"/>
</dbReference>
<keyword evidence="4" id="KW-1185">Reference proteome</keyword>
<dbReference type="PANTHER" id="PTHR30399:SF1">
    <property type="entry name" value="UTP PYROPHOSPHATASE"/>
    <property type="match status" value="1"/>
</dbReference>
<dbReference type="Proteomes" id="UP000198546">
    <property type="component" value="Chromosome i"/>
</dbReference>
<name>A0A1G7ANH5_9ACTN</name>
<dbReference type="InterPro" id="IPR053136">
    <property type="entry name" value="UTP_pyrophosphatase-like"/>
</dbReference>
<dbReference type="AlphaFoldDB" id="A0A1G7ANH5"/>
<dbReference type="Pfam" id="PF01863">
    <property type="entry name" value="YgjP-like"/>
    <property type="match status" value="1"/>
</dbReference>
<dbReference type="RefSeq" id="WP_197679039.1">
    <property type="nucleotide sequence ID" value="NZ_LT629688.1"/>
</dbReference>
<dbReference type="Gene3D" id="3.30.2010.10">
    <property type="entry name" value="Metalloproteases ('zincins'), catalytic domain"/>
    <property type="match status" value="1"/>
</dbReference>
<proteinExistence type="predicted"/>
<evidence type="ECO:0000259" key="2">
    <source>
        <dbReference type="Pfam" id="PF01863"/>
    </source>
</evidence>
<evidence type="ECO:0000313" key="3">
    <source>
        <dbReference type="EMBL" id="SDE16323.1"/>
    </source>
</evidence>
<dbReference type="PANTHER" id="PTHR30399">
    <property type="entry name" value="UNCHARACTERIZED PROTEIN YGJP"/>
    <property type="match status" value="1"/>
</dbReference>
<sequence>MSSTTDPDDARPLAPEVEVRRSERRRKTVTAFREHGRIVVLVPASMSRRDEEHWVREMVRRVEARETRRTPRRTDGSLSARADELARRWLDPALGRTAPRPSSVTWVGNQRQRWGSCTPANATIRLSDRLQGFPDWVVDYVLVHELCHLVHLHHDEAFWGLARRYPRTEEARGYLRGWADAHARGAGTNPQPLPEEGCG</sequence>
<reference evidence="3 4" key="1">
    <citation type="submission" date="2016-10" db="EMBL/GenBank/DDBJ databases">
        <authorList>
            <person name="de Groot N.N."/>
        </authorList>
    </citation>
    <scope>NUCLEOTIDE SEQUENCE [LARGE SCALE GENOMIC DNA]</scope>
    <source>
        <strain evidence="3 4">MON 2.2</strain>
    </source>
</reference>
<evidence type="ECO:0000256" key="1">
    <source>
        <dbReference type="SAM" id="MobiDB-lite"/>
    </source>
</evidence>
<gene>
    <name evidence="3" type="ORF">SAMN04489747_2679</name>
</gene>
<organism evidence="3 4">
    <name type="scientific">Auraticoccus monumenti</name>
    <dbReference type="NCBI Taxonomy" id="675864"/>
    <lineage>
        <taxon>Bacteria</taxon>
        <taxon>Bacillati</taxon>
        <taxon>Actinomycetota</taxon>
        <taxon>Actinomycetes</taxon>
        <taxon>Propionibacteriales</taxon>
        <taxon>Propionibacteriaceae</taxon>
        <taxon>Auraticoccus</taxon>
    </lineage>
</organism>
<dbReference type="EMBL" id="LT629688">
    <property type="protein sequence ID" value="SDE16323.1"/>
    <property type="molecule type" value="Genomic_DNA"/>
</dbReference>